<dbReference type="InterPro" id="IPR002110">
    <property type="entry name" value="Ankyrin_rpt"/>
</dbReference>
<proteinExistence type="predicted"/>
<dbReference type="PROSITE" id="PS50297">
    <property type="entry name" value="ANK_REP_REGION"/>
    <property type="match status" value="1"/>
</dbReference>
<feature type="repeat" description="ANK" evidence="3">
    <location>
        <begin position="266"/>
        <end position="299"/>
    </location>
</feature>
<dbReference type="PANTHER" id="PTHR24189:SF50">
    <property type="entry name" value="ANKYRIN REPEAT AND SOCS BOX PROTEIN 2"/>
    <property type="match status" value="1"/>
</dbReference>
<keyword evidence="1" id="KW-0677">Repeat</keyword>
<dbReference type="Proteomes" id="UP001530377">
    <property type="component" value="Unassembled WGS sequence"/>
</dbReference>
<dbReference type="SMART" id="SM00248">
    <property type="entry name" value="ANK"/>
    <property type="match status" value="5"/>
</dbReference>
<dbReference type="Gene3D" id="1.25.40.20">
    <property type="entry name" value="Ankyrin repeat-containing domain"/>
    <property type="match status" value="2"/>
</dbReference>
<dbReference type="EMBL" id="JALLPB020000714">
    <property type="protein sequence ID" value="KAL3806874.1"/>
    <property type="molecule type" value="Genomic_DNA"/>
</dbReference>
<feature type="compositionally biased region" description="Acidic residues" evidence="4">
    <location>
        <begin position="157"/>
        <end position="172"/>
    </location>
</feature>
<sequence length="524" mass="57726">MVTVEELERELRDDDDDNEDKDGGINIYVARKRPLVSFLDVRTDDSGIIRLVSRRRHERLRVFGRLPCPHCPSWHAGARGLWWHSIGAHGIAYANATESASGVDASASSLSIVPYVGGGGRGGWDDGGASADTTKSRERPRRIRRQHLYNGGSHCDNDDDSDDNDYNDVDEDEDSNLLTKVTCLNNTSATAIMGDGAFALVKMGKYEEFLRCIEEGSFCPRTHLDRNGASLLHWAAGCGHLDFVSHLVERCNCCPNQGQRGKRSFSGRTPLHWAARNGHLSIVTYLVLNCHADVDATTSDGTTAFCWASWQGHLDIMKFLHQKGCDIHRINNFGCNAVLWNAQGAGTAETMAWLFESGADFNLVNSNGHSAFHKAAQRGSIGAVKWLADKFLNEKSAFGSFVGPDAEGHCPFDLCSMEGHIELARKISIMERDWLTQLIGPATSVENLLENYSEGIPSWLLQDLLVAKDMCDMNAICYMAAQEGGACHGVRRLTMNLMAHFTESVPQVSNIAEADLTRDFSDID</sequence>
<evidence type="ECO:0000256" key="2">
    <source>
        <dbReference type="ARBA" id="ARBA00023043"/>
    </source>
</evidence>
<evidence type="ECO:0000313" key="5">
    <source>
        <dbReference type="EMBL" id="KAL3806874.1"/>
    </source>
</evidence>
<accession>A0ABD3R1P1</accession>
<evidence type="ECO:0000256" key="1">
    <source>
        <dbReference type="ARBA" id="ARBA00022737"/>
    </source>
</evidence>
<dbReference type="InterPro" id="IPR036770">
    <property type="entry name" value="Ankyrin_rpt-contain_sf"/>
</dbReference>
<reference evidence="5 6" key="1">
    <citation type="submission" date="2024-10" db="EMBL/GenBank/DDBJ databases">
        <title>Updated reference genomes for cyclostephanoid diatoms.</title>
        <authorList>
            <person name="Roberts W.R."/>
            <person name="Alverson A.J."/>
        </authorList>
    </citation>
    <scope>NUCLEOTIDE SEQUENCE [LARGE SCALE GENOMIC DNA]</scope>
    <source>
        <strain evidence="5 6">AJA228-03</strain>
    </source>
</reference>
<comment type="caution">
    <text evidence="5">The sequence shown here is derived from an EMBL/GenBank/DDBJ whole genome shotgun (WGS) entry which is preliminary data.</text>
</comment>
<keyword evidence="2 3" id="KW-0040">ANK repeat</keyword>
<organism evidence="5 6">
    <name type="scientific">Cyclostephanos tholiformis</name>
    <dbReference type="NCBI Taxonomy" id="382380"/>
    <lineage>
        <taxon>Eukaryota</taxon>
        <taxon>Sar</taxon>
        <taxon>Stramenopiles</taxon>
        <taxon>Ochrophyta</taxon>
        <taxon>Bacillariophyta</taxon>
        <taxon>Coscinodiscophyceae</taxon>
        <taxon>Thalassiosirophycidae</taxon>
        <taxon>Stephanodiscales</taxon>
        <taxon>Stephanodiscaceae</taxon>
        <taxon>Cyclostephanos</taxon>
    </lineage>
</organism>
<dbReference type="SUPFAM" id="SSF48403">
    <property type="entry name" value="Ankyrin repeat"/>
    <property type="match status" value="1"/>
</dbReference>
<evidence type="ECO:0000313" key="6">
    <source>
        <dbReference type="Proteomes" id="UP001530377"/>
    </source>
</evidence>
<name>A0ABD3R1P1_9STRA</name>
<evidence type="ECO:0000256" key="3">
    <source>
        <dbReference type="PROSITE-ProRule" id="PRU00023"/>
    </source>
</evidence>
<dbReference type="Pfam" id="PF12796">
    <property type="entry name" value="Ank_2"/>
    <property type="match status" value="2"/>
</dbReference>
<dbReference type="PANTHER" id="PTHR24189">
    <property type="entry name" value="MYOTROPHIN"/>
    <property type="match status" value="1"/>
</dbReference>
<keyword evidence="6" id="KW-1185">Reference proteome</keyword>
<feature type="region of interest" description="Disordered" evidence="4">
    <location>
        <begin position="123"/>
        <end position="172"/>
    </location>
</feature>
<dbReference type="PRINTS" id="PR01415">
    <property type="entry name" value="ANKYRIN"/>
</dbReference>
<evidence type="ECO:0000256" key="4">
    <source>
        <dbReference type="SAM" id="MobiDB-lite"/>
    </source>
</evidence>
<feature type="compositionally biased region" description="Basic residues" evidence="4">
    <location>
        <begin position="138"/>
        <end position="147"/>
    </location>
</feature>
<gene>
    <name evidence="5" type="ORF">ACHAXA_002153</name>
</gene>
<feature type="repeat" description="ANK" evidence="3">
    <location>
        <begin position="300"/>
        <end position="332"/>
    </location>
</feature>
<protein>
    <submittedName>
        <fullName evidence="5">Uncharacterized protein</fullName>
    </submittedName>
</protein>
<dbReference type="InterPro" id="IPR050745">
    <property type="entry name" value="Multifunctional_regulatory"/>
</dbReference>
<dbReference type="AlphaFoldDB" id="A0ABD3R1P1"/>
<dbReference type="PROSITE" id="PS50088">
    <property type="entry name" value="ANK_REPEAT"/>
    <property type="match status" value="2"/>
</dbReference>